<feature type="region of interest" description="Disordered" evidence="1">
    <location>
        <begin position="27"/>
        <end position="67"/>
    </location>
</feature>
<dbReference type="Proteomes" id="UP000799302">
    <property type="component" value="Unassembled WGS sequence"/>
</dbReference>
<dbReference type="EMBL" id="MU004231">
    <property type="protein sequence ID" value="KAF2673821.1"/>
    <property type="molecule type" value="Genomic_DNA"/>
</dbReference>
<evidence type="ECO:0000313" key="3">
    <source>
        <dbReference type="Proteomes" id="UP000799302"/>
    </source>
</evidence>
<organism evidence="2 3">
    <name type="scientific">Microthyrium microscopicum</name>
    <dbReference type="NCBI Taxonomy" id="703497"/>
    <lineage>
        <taxon>Eukaryota</taxon>
        <taxon>Fungi</taxon>
        <taxon>Dikarya</taxon>
        <taxon>Ascomycota</taxon>
        <taxon>Pezizomycotina</taxon>
        <taxon>Dothideomycetes</taxon>
        <taxon>Dothideomycetes incertae sedis</taxon>
        <taxon>Microthyriales</taxon>
        <taxon>Microthyriaceae</taxon>
        <taxon>Microthyrium</taxon>
    </lineage>
</organism>
<feature type="compositionally biased region" description="Polar residues" evidence="1">
    <location>
        <begin position="52"/>
        <end position="67"/>
    </location>
</feature>
<reference evidence="2" key="1">
    <citation type="journal article" date="2020" name="Stud. Mycol.">
        <title>101 Dothideomycetes genomes: a test case for predicting lifestyles and emergence of pathogens.</title>
        <authorList>
            <person name="Haridas S."/>
            <person name="Albert R."/>
            <person name="Binder M."/>
            <person name="Bloem J."/>
            <person name="Labutti K."/>
            <person name="Salamov A."/>
            <person name="Andreopoulos B."/>
            <person name="Baker S."/>
            <person name="Barry K."/>
            <person name="Bills G."/>
            <person name="Bluhm B."/>
            <person name="Cannon C."/>
            <person name="Castanera R."/>
            <person name="Culley D."/>
            <person name="Daum C."/>
            <person name="Ezra D."/>
            <person name="Gonzalez J."/>
            <person name="Henrissat B."/>
            <person name="Kuo A."/>
            <person name="Liang C."/>
            <person name="Lipzen A."/>
            <person name="Lutzoni F."/>
            <person name="Magnuson J."/>
            <person name="Mondo S."/>
            <person name="Nolan M."/>
            <person name="Ohm R."/>
            <person name="Pangilinan J."/>
            <person name="Park H.-J."/>
            <person name="Ramirez L."/>
            <person name="Alfaro M."/>
            <person name="Sun H."/>
            <person name="Tritt A."/>
            <person name="Yoshinaga Y."/>
            <person name="Zwiers L.-H."/>
            <person name="Turgeon B."/>
            <person name="Goodwin S."/>
            <person name="Spatafora J."/>
            <person name="Crous P."/>
            <person name="Grigoriev I."/>
        </authorList>
    </citation>
    <scope>NUCLEOTIDE SEQUENCE</scope>
    <source>
        <strain evidence="2">CBS 115976</strain>
    </source>
</reference>
<feature type="region of interest" description="Disordered" evidence="1">
    <location>
        <begin position="1"/>
        <end position="20"/>
    </location>
</feature>
<evidence type="ECO:0000256" key="1">
    <source>
        <dbReference type="SAM" id="MobiDB-lite"/>
    </source>
</evidence>
<accession>A0A6A6UQV7</accession>
<proteinExistence type="predicted"/>
<name>A0A6A6UQV7_9PEZI</name>
<protein>
    <submittedName>
        <fullName evidence="2">Uncharacterized protein</fullName>
    </submittedName>
</protein>
<dbReference type="AlphaFoldDB" id="A0A6A6UQV7"/>
<sequence length="67" mass="7532">MASSIYQTRRPNRKHDQAKPCHLIIKTSARQLEAEDPPSPKPLPPQPPPSPVQKNFQPNSTMVVSYV</sequence>
<feature type="compositionally biased region" description="Pro residues" evidence="1">
    <location>
        <begin position="37"/>
        <end position="51"/>
    </location>
</feature>
<gene>
    <name evidence="2" type="ORF">BT63DRAFT_451876</name>
</gene>
<keyword evidence="3" id="KW-1185">Reference proteome</keyword>
<evidence type="ECO:0000313" key="2">
    <source>
        <dbReference type="EMBL" id="KAF2673821.1"/>
    </source>
</evidence>